<dbReference type="SUPFAM" id="SSF52172">
    <property type="entry name" value="CheY-like"/>
    <property type="match status" value="1"/>
</dbReference>
<protein>
    <submittedName>
        <fullName evidence="5">Two-component system response regulator</fullName>
    </submittedName>
</protein>
<accession>A0ABZ2XMS3</accession>
<evidence type="ECO:0000259" key="3">
    <source>
        <dbReference type="PROSITE" id="PS50110"/>
    </source>
</evidence>
<dbReference type="Pfam" id="PF13487">
    <property type="entry name" value="HD_5"/>
    <property type="match status" value="1"/>
</dbReference>
<feature type="domain" description="HD-GYP" evidence="4">
    <location>
        <begin position="213"/>
        <end position="424"/>
    </location>
</feature>
<dbReference type="InterPro" id="IPR037522">
    <property type="entry name" value="HD_GYP_dom"/>
</dbReference>
<proteinExistence type="predicted"/>
<dbReference type="InterPro" id="IPR011006">
    <property type="entry name" value="CheY-like_superfamily"/>
</dbReference>
<evidence type="ECO:0000313" key="6">
    <source>
        <dbReference type="Proteomes" id="UP001479520"/>
    </source>
</evidence>
<dbReference type="Gene3D" id="3.40.50.2300">
    <property type="match status" value="1"/>
</dbReference>
<feature type="domain" description="Response regulatory" evidence="3">
    <location>
        <begin position="70"/>
        <end position="186"/>
    </location>
</feature>
<sequence length="424" mass="46757">MPARPRAGLRAAPGRRIRHRGQEPFRQLSPAGRPRAGALNKRAVARTGRTGDNPSTPYPGWRTKIQAQPTILIVDDVPENLSVLGELLQPIYHVRAANSGQRALQIANATPPPDLILLDVMMPGMDGYDVLAELRSVAATRDIPVIFVTAMDGTDDEERGLDCGAVDYITKPIRPAIVLARVRTQLELKRARDMLSDHNAFLEKEVARRMAENQLIQEVSIHALAHLAETRDPETGNHLRRTQEYVRTLANALQHHPRFSAYLDRRTIDALAQSAPLHDIGKVGIPDHILLKPGKLTPEEWEIMKTHAEIGAQAIAQAEADSARPVEFLRIAQEIARCHHEKWDGSGYPGALAGDEIPISARLMALADVFDALICARVYKPAMPMEEAYRIIVAGSGSHFDPDVVSAFVGEFETFKRIAAAYAE</sequence>
<evidence type="ECO:0000256" key="2">
    <source>
        <dbReference type="SAM" id="MobiDB-lite"/>
    </source>
</evidence>
<dbReference type="PROSITE" id="PS50110">
    <property type="entry name" value="RESPONSE_REGULATORY"/>
    <property type="match status" value="1"/>
</dbReference>
<dbReference type="PANTHER" id="PTHR45228:SF5">
    <property type="entry name" value="CYCLIC DI-GMP PHOSPHODIESTERASE VC_1348-RELATED"/>
    <property type="match status" value="1"/>
</dbReference>
<feature type="region of interest" description="Disordered" evidence="2">
    <location>
        <begin position="1"/>
        <end position="37"/>
    </location>
</feature>
<dbReference type="InterPro" id="IPR052020">
    <property type="entry name" value="Cyclic_di-GMP/3'3'-cGAMP_PDE"/>
</dbReference>
<evidence type="ECO:0000256" key="1">
    <source>
        <dbReference type="PROSITE-ProRule" id="PRU00169"/>
    </source>
</evidence>
<feature type="modified residue" description="4-aspartylphosphate" evidence="1">
    <location>
        <position position="119"/>
    </location>
</feature>
<keyword evidence="6" id="KW-1185">Reference proteome</keyword>
<dbReference type="InterPro" id="IPR001789">
    <property type="entry name" value="Sig_transdc_resp-reg_receiver"/>
</dbReference>
<dbReference type="InterPro" id="IPR003607">
    <property type="entry name" value="HD/PDEase_dom"/>
</dbReference>
<evidence type="ECO:0000313" key="5">
    <source>
        <dbReference type="EMBL" id="WZJ23154.1"/>
    </source>
</evidence>
<reference evidence="5 6" key="1">
    <citation type="submission" date="2024-04" db="EMBL/GenBank/DDBJ databases">
        <title>Dissimilatory iodate-reducing microorganisms contribute to the enrichment of iodine in groundwater.</title>
        <authorList>
            <person name="Jiang Z."/>
        </authorList>
    </citation>
    <scope>NUCLEOTIDE SEQUENCE [LARGE SCALE GENOMIC DNA]</scope>
    <source>
        <strain evidence="5 6">NCP973</strain>
    </source>
</reference>
<dbReference type="PANTHER" id="PTHR45228">
    <property type="entry name" value="CYCLIC DI-GMP PHOSPHODIESTERASE TM_0186-RELATED"/>
    <property type="match status" value="1"/>
</dbReference>
<name>A0ABZ2XMS3_9RHOO</name>
<dbReference type="SMART" id="SM00448">
    <property type="entry name" value="REC"/>
    <property type="match status" value="1"/>
</dbReference>
<dbReference type="Proteomes" id="UP001479520">
    <property type="component" value="Chromosome"/>
</dbReference>
<dbReference type="Pfam" id="PF00072">
    <property type="entry name" value="Response_reg"/>
    <property type="match status" value="1"/>
</dbReference>
<organism evidence="5 6">
    <name type="scientific">Azonexus hydrophilus</name>
    <dbReference type="NCBI Taxonomy" id="418702"/>
    <lineage>
        <taxon>Bacteria</taxon>
        <taxon>Pseudomonadati</taxon>
        <taxon>Pseudomonadota</taxon>
        <taxon>Betaproteobacteria</taxon>
        <taxon>Rhodocyclales</taxon>
        <taxon>Azonexaceae</taxon>
        <taxon>Azonexus</taxon>
    </lineage>
</organism>
<dbReference type="CDD" id="cd00077">
    <property type="entry name" value="HDc"/>
    <property type="match status" value="1"/>
</dbReference>
<dbReference type="Gene3D" id="1.10.3210.10">
    <property type="entry name" value="Hypothetical protein af1432"/>
    <property type="match status" value="1"/>
</dbReference>
<dbReference type="SMART" id="SM00471">
    <property type="entry name" value="HDc"/>
    <property type="match status" value="1"/>
</dbReference>
<feature type="compositionally biased region" description="Low complexity" evidence="2">
    <location>
        <begin position="1"/>
        <end position="12"/>
    </location>
</feature>
<keyword evidence="1" id="KW-0597">Phosphoprotein</keyword>
<dbReference type="CDD" id="cd19920">
    <property type="entry name" value="REC_PA4781-like"/>
    <property type="match status" value="1"/>
</dbReference>
<dbReference type="EMBL" id="CP151406">
    <property type="protein sequence ID" value="WZJ23154.1"/>
    <property type="molecule type" value="Genomic_DNA"/>
</dbReference>
<gene>
    <name evidence="5" type="ORF">AADV58_07530</name>
</gene>
<dbReference type="PROSITE" id="PS51832">
    <property type="entry name" value="HD_GYP"/>
    <property type="match status" value="1"/>
</dbReference>
<evidence type="ECO:0000259" key="4">
    <source>
        <dbReference type="PROSITE" id="PS51832"/>
    </source>
</evidence>
<dbReference type="SUPFAM" id="SSF109604">
    <property type="entry name" value="HD-domain/PDEase-like"/>
    <property type="match status" value="1"/>
</dbReference>
<dbReference type="RefSeq" id="WP_341744538.1">
    <property type="nucleotide sequence ID" value="NZ_CP151406.1"/>
</dbReference>